<dbReference type="Proteomes" id="UP000244912">
    <property type="component" value="Unassembled WGS sequence"/>
</dbReference>
<reference evidence="2 3" key="1">
    <citation type="submission" date="2018-03" db="EMBL/GenBank/DDBJ databases">
        <authorList>
            <person name="Keele B.F."/>
        </authorList>
    </citation>
    <scope>NUCLEOTIDE SEQUENCE [LARGE SCALE GENOMIC DNA]</scope>
    <source>
        <strain evidence="2 3">CECT 8504</strain>
    </source>
</reference>
<evidence type="ECO:0000313" key="3">
    <source>
        <dbReference type="Proteomes" id="UP000244912"/>
    </source>
</evidence>
<keyword evidence="3" id="KW-1185">Reference proteome</keyword>
<organism evidence="2 3">
    <name type="scientific">Palleronia abyssalis</name>
    <dbReference type="NCBI Taxonomy" id="1501240"/>
    <lineage>
        <taxon>Bacteria</taxon>
        <taxon>Pseudomonadati</taxon>
        <taxon>Pseudomonadota</taxon>
        <taxon>Alphaproteobacteria</taxon>
        <taxon>Rhodobacterales</taxon>
        <taxon>Roseobacteraceae</taxon>
        <taxon>Palleronia</taxon>
    </lineage>
</organism>
<sequence length="83" mass="9554">MTADPHFRLVREMTEAVGIDRRHLDPEDLSDIVHRCRDCTHVGACRSWLADAFHDARHAPEFCVNKTRLDRIRDAEIAATLTE</sequence>
<dbReference type="RefSeq" id="WP_108894960.1">
    <property type="nucleotide sequence ID" value="NZ_ONZF01000007.1"/>
</dbReference>
<proteinExistence type="predicted"/>
<feature type="domain" description="DUF6455" evidence="1">
    <location>
        <begin position="3"/>
        <end position="74"/>
    </location>
</feature>
<dbReference type="InterPro" id="IPR045601">
    <property type="entry name" value="DUF6455"/>
</dbReference>
<dbReference type="OrthoDB" id="7859249at2"/>
<gene>
    <name evidence="2" type="ORF">PAA8504_03008</name>
</gene>
<accession>A0A2R8BYD0</accession>
<evidence type="ECO:0000313" key="2">
    <source>
        <dbReference type="EMBL" id="SPJ25160.1"/>
    </source>
</evidence>
<dbReference type="AlphaFoldDB" id="A0A2R8BYD0"/>
<protein>
    <recommendedName>
        <fullName evidence="1">DUF6455 domain-containing protein</fullName>
    </recommendedName>
</protein>
<evidence type="ECO:0000259" key="1">
    <source>
        <dbReference type="Pfam" id="PF20056"/>
    </source>
</evidence>
<name>A0A2R8BYD0_9RHOB</name>
<dbReference type="Pfam" id="PF20056">
    <property type="entry name" value="DUF6455"/>
    <property type="match status" value="1"/>
</dbReference>
<dbReference type="EMBL" id="ONZF01000007">
    <property type="protein sequence ID" value="SPJ25160.1"/>
    <property type="molecule type" value="Genomic_DNA"/>
</dbReference>